<evidence type="ECO:0000256" key="9">
    <source>
        <dbReference type="SAM" id="MobiDB-lite"/>
    </source>
</evidence>
<dbReference type="NCBIfam" id="TIGR00358">
    <property type="entry name" value="3_prime_RNase"/>
    <property type="match status" value="1"/>
</dbReference>
<name>A0A139RL33_STROR</name>
<dbReference type="HAMAP" id="MF_01895">
    <property type="entry name" value="RNase_R"/>
    <property type="match status" value="1"/>
</dbReference>
<dbReference type="InterPro" id="IPR012340">
    <property type="entry name" value="NA-bd_OB-fold"/>
</dbReference>
<keyword evidence="6 8" id="KW-0269">Exonuclease</keyword>
<dbReference type="Pfam" id="PF17876">
    <property type="entry name" value="CSD2"/>
    <property type="match status" value="1"/>
</dbReference>
<keyword evidence="5 8" id="KW-0378">Hydrolase</keyword>
<comment type="similarity">
    <text evidence="8">Belongs to the RNR ribonuclease family. RNase R subfamily.</text>
</comment>
<dbReference type="InterPro" id="IPR003029">
    <property type="entry name" value="S1_domain"/>
</dbReference>
<dbReference type="GO" id="GO:0005829">
    <property type="term" value="C:cytosol"/>
    <property type="evidence" value="ECO:0007669"/>
    <property type="project" value="TreeGrafter"/>
</dbReference>
<dbReference type="Gene3D" id="2.40.50.140">
    <property type="entry name" value="Nucleic acid-binding proteins"/>
    <property type="match status" value="2"/>
</dbReference>
<evidence type="ECO:0000256" key="5">
    <source>
        <dbReference type="ARBA" id="ARBA00022801"/>
    </source>
</evidence>
<dbReference type="SUPFAM" id="SSF50249">
    <property type="entry name" value="Nucleic acid-binding proteins"/>
    <property type="match status" value="3"/>
</dbReference>
<feature type="compositionally biased region" description="Basic residues" evidence="9">
    <location>
        <begin position="769"/>
        <end position="784"/>
    </location>
</feature>
<dbReference type="Proteomes" id="UP000072989">
    <property type="component" value="Unassembled WGS sequence"/>
</dbReference>
<evidence type="ECO:0000256" key="4">
    <source>
        <dbReference type="ARBA" id="ARBA00022722"/>
    </source>
</evidence>
<comment type="function">
    <text evidence="8">3'-5' exoribonuclease that releases 5'-nucleoside monophosphates and is involved in maturation of structured RNAs.</text>
</comment>
<evidence type="ECO:0000256" key="2">
    <source>
        <dbReference type="ARBA" id="ARBA00004496"/>
    </source>
</evidence>
<dbReference type="GO" id="GO:0006402">
    <property type="term" value="P:mRNA catabolic process"/>
    <property type="evidence" value="ECO:0007669"/>
    <property type="project" value="TreeGrafter"/>
</dbReference>
<evidence type="ECO:0000256" key="3">
    <source>
        <dbReference type="ARBA" id="ARBA00022490"/>
    </source>
</evidence>
<evidence type="ECO:0000313" key="11">
    <source>
        <dbReference type="EMBL" id="KXU15462.1"/>
    </source>
</evidence>
<evidence type="ECO:0000256" key="8">
    <source>
        <dbReference type="HAMAP-Rule" id="MF_01895"/>
    </source>
</evidence>
<feature type="compositionally biased region" description="Basic residues" evidence="9">
    <location>
        <begin position="739"/>
        <end position="761"/>
    </location>
</feature>
<dbReference type="InterPro" id="IPR013223">
    <property type="entry name" value="RNase_B_OB_dom"/>
</dbReference>
<dbReference type="InterPro" id="IPR050180">
    <property type="entry name" value="RNR_Ribonuclease"/>
</dbReference>
<comment type="caution">
    <text evidence="11">The sequence shown here is derived from an EMBL/GenBank/DDBJ whole genome shotgun (WGS) entry which is preliminary data.</text>
</comment>
<reference evidence="11 12" key="1">
    <citation type="submission" date="2016-01" db="EMBL/GenBank/DDBJ databases">
        <title>Highly variable Streptococcus oralis are common among viridans streptococci isolated from primates.</title>
        <authorList>
            <person name="Denapaite D."/>
            <person name="Rieger M."/>
            <person name="Koendgen S."/>
            <person name="Brueckner R."/>
            <person name="Ochigava I."/>
            <person name="Kappeler P."/>
            <person name="Maetz-Rensing K."/>
            <person name="Leendertz F."/>
            <person name="Hakenbeck R."/>
        </authorList>
    </citation>
    <scope>NUCLEOTIDE SEQUENCE [LARGE SCALE GENOMIC DNA]</scope>
    <source>
        <strain evidence="11 12">DD17</strain>
    </source>
</reference>
<dbReference type="SMART" id="SM00955">
    <property type="entry name" value="RNB"/>
    <property type="match status" value="1"/>
</dbReference>
<evidence type="ECO:0000259" key="10">
    <source>
        <dbReference type="PROSITE" id="PS50126"/>
    </source>
</evidence>
<gene>
    <name evidence="8" type="primary">rnr</name>
    <name evidence="11" type="ORF">SORDD17_01070</name>
</gene>
<dbReference type="RefSeq" id="WP_061865909.1">
    <property type="nucleotide sequence ID" value="NZ_KQ970799.1"/>
</dbReference>
<dbReference type="InterPro" id="IPR022966">
    <property type="entry name" value="RNase_II/R_CS"/>
</dbReference>
<accession>A0A139RL33</accession>
<dbReference type="AlphaFoldDB" id="A0A139RL33"/>
<dbReference type="CDD" id="cd04471">
    <property type="entry name" value="S1_RNase_R"/>
    <property type="match status" value="1"/>
</dbReference>
<dbReference type="Pfam" id="PF08206">
    <property type="entry name" value="OB_RNB"/>
    <property type="match status" value="1"/>
</dbReference>
<evidence type="ECO:0000256" key="7">
    <source>
        <dbReference type="ARBA" id="ARBA00022884"/>
    </source>
</evidence>
<evidence type="ECO:0000256" key="1">
    <source>
        <dbReference type="ARBA" id="ARBA00001849"/>
    </source>
</evidence>
<dbReference type="InterPro" id="IPR011805">
    <property type="entry name" value="RNase_R"/>
</dbReference>
<evidence type="ECO:0000256" key="6">
    <source>
        <dbReference type="ARBA" id="ARBA00022839"/>
    </source>
</evidence>
<dbReference type="InterPro" id="IPR040476">
    <property type="entry name" value="CSD2"/>
</dbReference>
<dbReference type="GO" id="GO:0003723">
    <property type="term" value="F:RNA binding"/>
    <property type="evidence" value="ECO:0007669"/>
    <property type="project" value="UniProtKB-UniRule"/>
</dbReference>
<dbReference type="PROSITE" id="PS50126">
    <property type="entry name" value="S1"/>
    <property type="match status" value="1"/>
</dbReference>
<organism evidence="11 12">
    <name type="scientific">Streptococcus oralis</name>
    <dbReference type="NCBI Taxonomy" id="1303"/>
    <lineage>
        <taxon>Bacteria</taxon>
        <taxon>Bacillati</taxon>
        <taxon>Bacillota</taxon>
        <taxon>Bacilli</taxon>
        <taxon>Lactobacillales</taxon>
        <taxon>Streptococcaceae</taxon>
        <taxon>Streptococcus</taxon>
    </lineage>
</organism>
<protein>
    <recommendedName>
        <fullName evidence="8">Ribonuclease R</fullName>
        <shortName evidence="8">RNase R</shortName>
        <ecNumber evidence="8">3.1.13.1</ecNumber>
    </recommendedName>
</protein>
<dbReference type="PANTHER" id="PTHR23355">
    <property type="entry name" value="RIBONUCLEASE"/>
    <property type="match status" value="1"/>
</dbReference>
<dbReference type="EC" id="3.1.13.1" evidence="8"/>
<feature type="domain" description="S1 motif" evidence="10">
    <location>
        <begin position="625"/>
        <end position="704"/>
    </location>
</feature>
<dbReference type="Pfam" id="PF00773">
    <property type="entry name" value="RNB"/>
    <property type="match status" value="1"/>
</dbReference>
<dbReference type="EMBL" id="LQZE01000225">
    <property type="protein sequence ID" value="KXU15462.1"/>
    <property type="molecule type" value="Genomic_DNA"/>
</dbReference>
<keyword evidence="4 8" id="KW-0540">Nuclease</keyword>
<keyword evidence="7 8" id="KW-0694">RNA-binding</keyword>
<keyword evidence="3 8" id="KW-0963">Cytoplasm</keyword>
<dbReference type="InterPro" id="IPR001900">
    <property type="entry name" value="RNase_II/R"/>
</dbReference>
<feature type="compositionally biased region" description="Basic and acidic residues" evidence="9">
    <location>
        <begin position="715"/>
        <end position="738"/>
    </location>
</feature>
<evidence type="ECO:0000313" key="12">
    <source>
        <dbReference type="Proteomes" id="UP000072989"/>
    </source>
</evidence>
<dbReference type="FunFam" id="2.40.50.140:FF:000363">
    <property type="entry name" value="Ribonuclease R"/>
    <property type="match status" value="1"/>
</dbReference>
<proteinExistence type="inferred from homology"/>
<dbReference type="PANTHER" id="PTHR23355:SF9">
    <property type="entry name" value="DIS3-LIKE EXONUCLEASE 2"/>
    <property type="match status" value="1"/>
</dbReference>
<sequence>MKDKIKEYLQEKGRVTVNDLAQALEKDGSKDFRELIKTLSLMERKHQIRFEDDGSLCLDQKKKHEITLKGIFHAHKNGFGFVSLEGEEDDLFVGKNDVNYAIDGDTVEVVIKKVADRNKGTAAEAKIIDILEHSLTTVVGQIVLDQEKPKYAGYIRSKNQKISQPIYVKKPAIKLEGTEVLKVFIDKYPSKKHDFFVASVLDVVGHSTDAGIDVLEVLESMDIVSEFPEAVLKEAESVPGAPSQKDMEGRLDLRDEIIFTIDGADAKDLDDAVHIKPLKNGNLELGVHIADVSYYVTEGSALDKEALNRATSVYVTDRVVPMLPERLSNGICSLNPQVDCLTQSAIMEIDKHGRVVNYTITQTVIKTSFRMTYSAVNDILAGDEEKRQEFKKIVPSIELMAKLHERLESMREKRGALNFDTNEAKILVDKKGKPVDIVLRQRGVAERMIESFMLIANETVAEHFSKLDLPFIYRIHEEPKAEKVQKFIDYASSFGLPIYGTASEISQEALQDIMRAVEGEPYADVLSMMLLRSMQQARYSEHNHGHYGLAATYYTHFTSPIRRYPDLLVHRMIRDYGRSKEIAAHFEQVIPEIATQSSSRERRAIEAEREVEAMKKAEYMEEYVGEEYDAVVSSIVKFGLFVELPNTVEGLIHITNLPEFYHFNERDLTLRGEKSGTTFRVGQQIRIRVERADKMTGEIDFSYLPSEVDLVEKGLKGSSRKDRGRSFGRRSEKKEDKKRQGHSKEKHKHSQKDKKKKGKKPFYKEVAKKGAKNGKGRGKGRRTK</sequence>
<dbReference type="GO" id="GO:0008859">
    <property type="term" value="F:exoribonuclease II activity"/>
    <property type="evidence" value="ECO:0007669"/>
    <property type="project" value="UniProtKB-UniRule"/>
</dbReference>
<feature type="region of interest" description="Disordered" evidence="9">
    <location>
        <begin position="715"/>
        <end position="784"/>
    </location>
</feature>
<dbReference type="SMART" id="SM00316">
    <property type="entry name" value="S1"/>
    <property type="match status" value="1"/>
</dbReference>
<dbReference type="InterPro" id="IPR004476">
    <property type="entry name" value="RNase_II/RNase_R"/>
</dbReference>
<dbReference type="NCBIfam" id="TIGR02063">
    <property type="entry name" value="RNase_R"/>
    <property type="match status" value="1"/>
</dbReference>
<dbReference type="Pfam" id="PF00575">
    <property type="entry name" value="S1"/>
    <property type="match status" value="1"/>
</dbReference>
<comment type="subcellular location">
    <subcellularLocation>
        <location evidence="2 8">Cytoplasm</location>
    </subcellularLocation>
</comment>
<comment type="catalytic activity">
    <reaction evidence="1 8">
        <text>Exonucleolytic cleavage in the 3'- to 5'-direction to yield nucleoside 5'-phosphates.</text>
        <dbReference type="EC" id="3.1.13.1"/>
    </reaction>
</comment>
<dbReference type="PROSITE" id="PS01175">
    <property type="entry name" value="RIBONUCLEASE_II"/>
    <property type="match status" value="1"/>
</dbReference>
<dbReference type="PATRIC" id="fig|1303.87.peg.1288"/>